<dbReference type="PROSITE" id="PS00108">
    <property type="entry name" value="PROTEIN_KINASE_ST"/>
    <property type="match status" value="1"/>
</dbReference>
<accession>A0A8K0HCR0</accession>
<gene>
    <name evidence="15" type="ORF">FNV43_RR06276</name>
</gene>
<dbReference type="FunFam" id="1.10.510.10:FF:000042">
    <property type="entry name" value="Non-specific serine/threonine protein kinase"/>
    <property type="match status" value="1"/>
</dbReference>
<evidence type="ECO:0000256" key="9">
    <source>
        <dbReference type="ARBA" id="ARBA00047899"/>
    </source>
</evidence>
<feature type="region of interest" description="Disordered" evidence="12">
    <location>
        <begin position="499"/>
        <end position="563"/>
    </location>
</feature>
<evidence type="ECO:0000256" key="7">
    <source>
        <dbReference type="ARBA" id="ARBA00022777"/>
    </source>
</evidence>
<comment type="catalytic activity">
    <reaction evidence="10">
        <text>L-seryl-[protein] + ATP = O-phospho-L-seryl-[protein] + ADP + H(+)</text>
        <dbReference type="Rhea" id="RHEA:17989"/>
        <dbReference type="Rhea" id="RHEA-COMP:9863"/>
        <dbReference type="Rhea" id="RHEA-COMP:11604"/>
        <dbReference type="ChEBI" id="CHEBI:15378"/>
        <dbReference type="ChEBI" id="CHEBI:29999"/>
        <dbReference type="ChEBI" id="CHEBI:30616"/>
        <dbReference type="ChEBI" id="CHEBI:83421"/>
        <dbReference type="ChEBI" id="CHEBI:456216"/>
        <dbReference type="EC" id="2.7.11.1"/>
    </reaction>
</comment>
<dbReference type="InterPro" id="IPR059233">
    <property type="entry name" value="MobB_NdrA/B/Cbk1"/>
</dbReference>
<feature type="domain" description="AGC-kinase C-terminal" evidence="14">
    <location>
        <begin position="421"/>
        <end position="493"/>
    </location>
</feature>
<dbReference type="GO" id="GO:0005737">
    <property type="term" value="C:cytoplasm"/>
    <property type="evidence" value="ECO:0007669"/>
    <property type="project" value="UniProtKB-ARBA"/>
</dbReference>
<dbReference type="EMBL" id="VOIH02000003">
    <property type="protein sequence ID" value="KAF3450196.1"/>
    <property type="molecule type" value="Genomic_DNA"/>
</dbReference>
<dbReference type="InterPro" id="IPR011009">
    <property type="entry name" value="Kinase-like_dom_sf"/>
</dbReference>
<feature type="binding site" evidence="11">
    <location>
        <position position="146"/>
    </location>
    <ligand>
        <name>ATP</name>
        <dbReference type="ChEBI" id="CHEBI:30616"/>
    </ligand>
</feature>
<dbReference type="FunFam" id="3.30.200.20:FF:000102">
    <property type="entry name" value="Non-specific serine/threonine protein kinase"/>
    <property type="match status" value="1"/>
</dbReference>
<dbReference type="Gene3D" id="1.10.510.10">
    <property type="entry name" value="Transferase(Phosphotransferase) domain 1"/>
    <property type="match status" value="1"/>
</dbReference>
<evidence type="ECO:0000256" key="8">
    <source>
        <dbReference type="ARBA" id="ARBA00022840"/>
    </source>
</evidence>
<evidence type="ECO:0000313" key="15">
    <source>
        <dbReference type="EMBL" id="KAF3450196.1"/>
    </source>
</evidence>
<dbReference type="InterPro" id="IPR000961">
    <property type="entry name" value="AGC-kinase_C"/>
</dbReference>
<evidence type="ECO:0000256" key="6">
    <source>
        <dbReference type="ARBA" id="ARBA00022741"/>
    </source>
</evidence>
<dbReference type="InterPro" id="IPR008271">
    <property type="entry name" value="Ser/Thr_kinase_AS"/>
</dbReference>
<proteinExistence type="inferred from homology"/>
<dbReference type="PROSITE" id="PS50011">
    <property type="entry name" value="PROTEIN_KINASE_DOM"/>
    <property type="match status" value="1"/>
</dbReference>
<dbReference type="Proteomes" id="UP000796880">
    <property type="component" value="Unassembled WGS sequence"/>
</dbReference>
<feature type="domain" description="Protein kinase" evidence="13">
    <location>
        <begin position="117"/>
        <end position="420"/>
    </location>
</feature>
<keyword evidence="7" id="KW-0418">Kinase</keyword>
<dbReference type="EC" id="2.7.11.1" evidence="2"/>
<evidence type="ECO:0000256" key="5">
    <source>
        <dbReference type="ARBA" id="ARBA00022679"/>
    </source>
</evidence>
<evidence type="ECO:0000259" key="14">
    <source>
        <dbReference type="PROSITE" id="PS51285"/>
    </source>
</evidence>
<feature type="compositionally biased region" description="Basic and acidic residues" evidence="12">
    <location>
        <begin position="12"/>
        <end position="36"/>
    </location>
</feature>
<dbReference type="CDD" id="cd21742">
    <property type="entry name" value="MobB_NDR_LATS-like"/>
    <property type="match status" value="1"/>
</dbReference>
<evidence type="ECO:0000256" key="11">
    <source>
        <dbReference type="PROSITE-ProRule" id="PRU10141"/>
    </source>
</evidence>
<dbReference type="AlphaFoldDB" id="A0A8K0HCR0"/>
<keyword evidence="6 11" id="KW-0547">Nucleotide-binding</keyword>
<dbReference type="PROSITE" id="PS00107">
    <property type="entry name" value="PROTEIN_KINASE_ATP"/>
    <property type="match status" value="1"/>
</dbReference>
<dbReference type="FunFam" id="1.10.510.10:FF:000106">
    <property type="entry name" value="Non-specific serine/threonine protein kinase"/>
    <property type="match status" value="1"/>
</dbReference>
<dbReference type="PANTHER" id="PTHR22988">
    <property type="entry name" value="MYOTONIC DYSTROPHY S/T KINASE-RELATED"/>
    <property type="match status" value="1"/>
</dbReference>
<evidence type="ECO:0000256" key="12">
    <source>
        <dbReference type="SAM" id="MobiDB-lite"/>
    </source>
</evidence>
<keyword evidence="4" id="KW-0597">Phosphoprotein</keyword>
<evidence type="ECO:0000256" key="1">
    <source>
        <dbReference type="ARBA" id="ARBA00009903"/>
    </source>
</evidence>
<dbReference type="OrthoDB" id="3638488at2759"/>
<dbReference type="InterPro" id="IPR000719">
    <property type="entry name" value="Prot_kinase_dom"/>
</dbReference>
<keyword evidence="5" id="KW-0808">Transferase</keyword>
<dbReference type="SMART" id="SM00220">
    <property type="entry name" value="S_TKc"/>
    <property type="match status" value="1"/>
</dbReference>
<evidence type="ECO:0000313" key="16">
    <source>
        <dbReference type="Proteomes" id="UP000796880"/>
    </source>
</evidence>
<evidence type="ECO:0000256" key="10">
    <source>
        <dbReference type="ARBA" id="ARBA00048679"/>
    </source>
</evidence>
<dbReference type="SUPFAM" id="SSF56112">
    <property type="entry name" value="Protein kinase-like (PK-like)"/>
    <property type="match status" value="1"/>
</dbReference>
<feature type="compositionally biased region" description="Low complexity" evidence="12">
    <location>
        <begin position="541"/>
        <end position="554"/>
    </location>
</feature>
<dbReference type="Gene3D" id="3.30.200.20">
    <property type="entry name" value="Phosphorylase Kinase, domain 1"/>
    <property type="match status" value="1"/>
</dbReference>
<reference evidence="15" key="1">
    <citation type="submission" date="2020-03" db="EMBL/GenBank/DDBJ databases">
        <title>A high-quality chromosome-level genome assembly of a woody plant with both climbing and erect habits, Rhamnella rubrinervis.</title>
        <authorList>
            <person name="Lu Z."/>
            <person name="Yang Y."/>
            <person name="Zhu X."/>
            <person name="Sun Y."/>
        </authorList>
    </citation>
    <scope>NUCLEOTIDE SEQUENCE</scope>
    <source>
        <strain evidence="15">BYM</strain>
        <tissue evidence="15">Leaf</tissue>
    </source>
</reference>
<name>A0A8K0HCR0_9ROSA</name>
<evidence type="ECO:0000256" key="4">
    <source>
        <dbReference type="ARBA" id="ARBA00022553"/>
    </source>
</evidence>
<dbReference type="InterPro" id="IPR017441">
    <property type="entry name" value="Protein_kinase_ATP_BS"/>
</dbReference>
<dbReference type="Pfam" id="PF00433">
    <property type="entry name" value="Pkinase_C"/>
    <property type="match status" value="1"/>
</dbReference>
<sequence length="563" mass="65209">MDSARSWFQKLQHREKPGATKKKGVENVKDANKPPVDDAPSNVTKERVAAAKQYIENHYKAQMKCLQDRKERRWILERRLADADVSEEEQMNILKYLEKKETEYMRLQRHKMGVDDFELLTIIGRGAFGEVRLCREKATGNVYAMKKLKKSEMLRRGQVEHVKAERNLLAEVDSAYIVKLYCSFQDDEYLYLIMEYLPGGDMMTLLMRKDTLTEDEARFYVGETVLAIESIHKHNYIHRDIKPDNLLLDQYGHMKLSDFGLCKPLDCSSFPNLSENDQGVGKNFKSLMENDSPNLPTRKRTQQEQLLHWQKNRRMLAYSTVGTPDYIAPEVLLKRGYGMECDWWSLGAIMYEMLVGFPPFYSEEPMSTCRKIVNWRTHLKFPEEAKLSAEAKNLICKLLCNVEQRLGTKGAHEIKAHSWFNGLQWDRLYQMEAAFIPEVKDELDTQNFEKFEELGSSAETSSKAGPWRKMLSSKDTNFVGYTYKNFEIVNENHMPGIAEIKKKSNKPKRPSIKTLFETPGGDGPPDQGNHSNHSHNQMGVSESSEPSRYSSRPPQHQQKPVRR</sequence>
<organism evidence="15 16">
    <name type="scientific">Rhamnella rubrinervis</name>
    <dbReference type="NCBI Taxonomy" id="2594499"/>
    <lineage>
        <taxon>Eukaryota</taxon>
        <taxon>Viridiplantae</taxon>
        <taxon>Streptophyta</taxon>
        <taxon>Embryophyta</taxon>
        <taxon>Tracheophyta</taxon>
        <taxon>Spermatophyta</taxon>
        <taxon>Magnoliopsida</taxon>
        <taxon>eudicotyledons</taxon>
        <taxon>Gunneridae</taxon>
        <taxon>Pentapetalae</taxon>
        <taxon>rosids</taxon>
        <taxon>fabids</taxon>
        <taxon>Rosales</taxon>
        <taxon>Rhamnaceae</taxon>
        <taxon>rhamnoid group</taxon>
        <taxon>Rhamneae</taxon>
        <taxon>Rhamnella</taxon>
    </lineage>
</organism>
<protein>
    <recommendedName>
        <fullName evidence="2">non-specific serine/threonine protein kinase</fullName>
        <ecNumber evidence="2">2.7.11.1</ecNumber>
    </recommendedName>
</protein>
<dbReference type="GO" id="GO:0004674">
    <property type="term" value="F:protein serine/threonine kinase activity"/>
    <property type="evidence" value="ECO:0007669"/>
    <property type="project" value="UniProtKB-KW"/>
</dbReference>
<comment type="caution">
    <text evidence="15">The sequence shown here is derived from an EMBL/GenBank/DDBJ whole genome shotgun (WGS) entry which is preliminary data.</text>
</comment>
<dbReference type="SMART" id="SM00133">
    <property type="entry name" value="S_TK_X"/>
    <property type="match status" value="1"/>
</dbReference>
<comment type="catalytic activity">
    <reaction evidence="9">
        <text>L-threonyl-[protein] + ATP = O-phospho-L-threonyl-[protein] + ADP + H(+)</text>
        <dbReference type="Rhea" id="RHEA:46608"/>
        <dbReference type="Rhea" id="RHEA-COMP:11060"/>
        <dbReference type="Rhea" id="RHEA-COMP:11605"/>
        <dbReference type="ChEBI" id="CHEBI:15378"/>
        <dbReference type="ChEBI" id="CHEBI:30013"/>
        <dbReference type="ChEBI" id="CHEBI:30616"/>
        <dbReference type="ChEBI" id="CHEBI:61977"/>
        <dbReference type="ChEBI" id="CHEBI:456216"/>
        <dbReference type="EC" id="2.7.11.1"/>
    </reaction>
</comment>
<dbReference type="GO" id="GO:0005524">
    <property type="term" value="F:ATP binding"/>
    <property type="evidence" value="ECO:0007669"/>
    <property type="project" value="UniProtKB-UniRule"/>
</dbReference>
<feature type="compositionally biased region" description="Polar residues" evidence="12">
    <location>
        <begin position="528"/>
        <end position="540"/>
    </location>
</feature>
<dbReference type="InterPro" id="IPR017892">
    <property type="entry name" value="Pkinase_C"/>
</dbReference>
<dbReference type="Pfam" id="PF00069">
    <property type="entry name" value="Pkinase"/>
    <property type="match status" value="2"/>
</dbReference>
<keyword evidence="8 11" id="KW-0067">ATP-binding</keyword>
<dbReference type="PROSITE" id="PS51285">
    <property type="entry name" value="AGC_KINASE_CTER"/>
    <property type="match status" value="1"/>
</dbReference>
<dbReference type="CDD" id="cd05599">
    <property type="entry name" value="STKc_NDR_like"/>
    <property type="match status" value="1"/>
</dbReference>
<keyword evidence="3" id="KW-0723">Serine/threonine-protein kinase</keyword>
<keyword evidence="16" id="KW-1185">Reference proteome</keyword>
<dbReference type="PANTHER" id="PTHR22988:SF76">
    <property type="entry name" value="CHROMOSOME UNDETERMINED SCAFFOLD_135, WHOLE GENOME SHOTGUN SEQUENCE"/>
    <property type="match status" value="1"/>
</dbReference>
<comment type="similarity">
    <text evidence="1">Belongs to the protein kinase superfamily. AGC Ser/Thr protein kinase family.</text>
</comment>
<feature type="region of interest" description="Disordered" evidence="12">
    <location>
        <begin position="1"/>
        <end position="41"/>
    </location>
</feature>
<dbReference type="InterPro" id="IPR050839">
    <property type="entry name" value="Rho-assoc_Ser/Thr_Kinase"/>
</dbReference>
<evidence type="ECO:0000256" key="3">
    <source>
        <dbReference type="ARBA" id="ARBA00022527"/>
    </source>
</evidence>
<evidence type="ECO:0000259" key="13">
    <source>
        <dbReference type="PROSITE" id="PS50011"/>
    </source>
</evidence>
<evidence type="ECO:0000256" key="2">
    <source>
        <dbReference type="ARBA" id="ARBA00012513"/>
    </source>
</evidence>